<dbReference type="SUPFAM" id="SSF46689">
    <property type="entry name" value="Homeodomain-like"/>
    <property type="match status" value="1"/>
</dbReference>
<organism evidence="5 6">
    <name type="scientific">Streptomyces diastatochromogenes</name>
    <dbReference type="NCBI Taxonomy" id="42236"/>
    <lineage>
        <taxon>Bacteria</taxon>
        <taxon>Bacillati</taxon>
        <taxon>Actinomycetota</taxon>
        <taxon>Actinomycetes</taxon>
        <taxon>Kitasatosporales</taxon>
        <taxon>Streptomycetaceae</taxon>
        <taxon>Streptomyces</taxon>
    </lineage>
</organism>
<dbReference type="PANTHER" id="PTHR46796">
    <property type="entry name" value="HTH-TYPE TRANSCRIPTIONAL ACTIVATOR RHAS-RELATED"/>
    <property type="match status" value="1"/>
</dbReference>
<evidence type="ECO:0000313" key="5">
    <source>
        <dbReference type="EMBL" id="OXY88639.1"/>
    </source>
</evidence>
<dbReference type="RefSeq" id="WP_244202215.1">
    <property type="nucleotide sequence ID" value="NZ_MCGQ01000052.1"/>
</dbReference>
<dbReference type="InterPro" id="IPR009057">
    <property type="entry name" value="Homeodomain-like_sf"/>
</dbReference>
<dbReference type="Pfam" id="PF12833">
    <property type="entry name" value="HTH_18"/>
    <property type="match status" value="1"/>
</dbReference>
<keyword evidence="2" id="KW-0238">DNA-binding</keyword>
<dbReference type="InterPro" id="IPR050204">
    <property type="entry name" value="AraC_XylS_family_regulators"/>
</dbReference>
<comment type="caution">
    <text evidence="5">The sequence shown here is derived from an EMBL/GenBank/DDBJ whole genome shotgun (WGS) entry which is preliminary data.</text>
</comment>
<keyword evidence="3" id="KW-0804">Transcription</keyword>
<dbReference type="Proteomes" id="UP000215483">
    <property type="component" value="Unassembled WGS sequence"/>
</dbReference>
<dbReference type="PROSITE" id="PS01124">
    <property type="entry name" value="HTH_ARAC_FAMILY_2"/>
    <property type="match status" value="1"/>
</dbReference>
<evidence type="ECO:0000256" key="3">
    <source>
        <dbReference type="ARBA" id="ARBA00023163"/>
    </source>
</evidence>
<name>A0A233RZ23_STRDA</name>
<evidence type="ECO:0000313" key="6">
    <source>
        <dbReference type="Proteomes" id="UP000215483"/>
    </source>
</evidence>
<keyword evidence="1" id="KW-0805">Transcription regulation</keyword>
<dbReference type="GO" id="GO:0043565">
    <property type="term" value="F:sequence-specific DNA binding"/>
    <property type="evidence" value="ECO:0007669"/>
    <property type="project" value="InterPro"/>
</dbReference>
<keyword evidence="6" id="KW-1185">Reference proteome</keyword>
<dbReference type="Gene3D" id="1.10.10.60">
    <property type="entry name" value="Homeodomain-like"/>
    <property type="match status" value="1"/>
</dbReference>
<protein>
    <recommendedName>
        <fullName evidence="4">HTH araC/xylS-type domain-containing protein</fullName>
    </recommendedName>
</protein>
<dbReference type="InterPro" id="IPR018060">
    <property type="entry name" value="HTH_AraC"/>
</dbReference>
<feature type="domain" description="HTH araC/xylS-type" evidence="4">
    <location>
        <begin position="1"/>
        <end position="98"/>
    </location>
</feature>
<dbReference type="GO" id="GO:0003700">
    <property type="term" value="F:DNA-binding transcription factor activity"/>
    <property type="evidence" value="ECO:0007669"/>
    <property type="project" value="InterPro"/>
</dbReference>
<evidence type="ECO:0000259" key="4">
    <source>
        <dbReference type="PROSITE" id="PS01124"/>
    </source>
</evidence>
<dbReference type="AlphaFoldDB" id="A0A233RZ23"/>
<proteinExistence type="predicted"/>
<gene>
    <name evidence="5" type="ORF">BEK98_41065</name>
</gene>
<evidence type="ECO:0000256" key="2">
    <source>
        <dbReference type="ARBA" id="ARBA00023125"/>
    </source>
</evidence>
<evidence type="ECO:0000256" key="1">
    <source>
        <dbReference type="ARBA" id="ARBA00023015"/>
    </source>
</evidence>
<reference evidence="5 6" key="1">
    <citation type="submission" date="2016-07" db="EMBL/GenBank/DDBJ databases">
        <title>Draft genome of Streptomyces diastatochromogenes.</title>
        <authorList>
            <person name="Podduturi R."/>
            <person name="Lukassen M.B."/>
            <person name="Clausen N."/>
            <person name="Nielsen J.L."/>
            <person name="Jorgensen N.O."/>
        </authorList>
    </citation>
    <scope>NUCLEOTIDE SEQUENCE [LARGE SCALE GENOMIC DNA]</scope>
    <source>
        <strain evidence="5 6">DSM 40608</strain>
    </source>
</reference>
<accession>A0A233RZ23</accession>
<dbReference type="EMBL" id="MCGQ01000052">
    <property type="protein sequence ID" value="OXY88639.1"/>
    <property type="molecule type" value="Genomic_DNA"/>
</dbReference>
<sequence length="124" mass="13718">MAWAWRTLQGTAGRVRVEEPAARTGWSRRHLERRFRCRTGLTPKGVAQVMRLQAALRLKEAGASWADAAAQAGHHDQPHFDRTFKAMTGRTPSAFRAGRTAASPHDAQDFVPGQVTSAVLTRRT</sequence>
<dbReference type="SMART" id="SM00342">
    <property type="entry name" value="HTH_ARAC"/>
    <property type="match status" value="1"/>
</dbReference>
<dbReference type="PANTHER" id="PTHR46796:SF15">
    <property type="entry name" value="BLL1074 PROTEIN"/>
    <property type="match status" value="1"/>
</dbReference>